<evidence type="ECO:0000259" key="8">
    <source>
        <dbReference type="Pfam" id="PF04024"/>
    </source>
</evidence>
<evidence type="ECO:0000313" key="10">
    <source>
        <dbReference type="EMBL" id="NEK58083.1"/>
    </source>
</evidence>
<keyword evidence="5 7" id="KW-0472">Membrane</keyword>
<evidence type="ECO:0000256" key="4">
    <source>
        <dbReference type="ARBA" id="ARBA00022989"/>
    </source>
</evidence>
<feature type="compositionally biased region" description="Pro residues" evidence="6">
    <location>
        <begin position="1"/>
        <end position="19"/>
    </location>
</feature>
<evidence type="ECO:0000256" key="5">
    <source>
        <dbReference type="ARBA" id="ARBA00023136"/>
    </source>
</evidence>
<dbReference type="PANTHER" id="PTHR33885">
    <property type="entry name" value="PHAGE SHOCK PROTEIN C"/>
    <property type="match status" value="1"/>
</dbReference>
<feature type="transmembrane region" description="Helical" evidence="7">
    <location>
        <begin position="63"/>
        <end position="92"/>
    </location>
</feature>
<evidence type="ECO:0000313" key="11">
    <source>
        <dbReference type="Proteomes" id="UP000470246"/>
    </source>
</evidence>
<keyword evidence="11" id="KW-1185">Reference proteome</keyword>
<dbReference type="Pfam" id="PF04024">
    <property type="entry name" value="PspC"/>
    <property type="match status" value="1"/>
</dbReference>
<keyword evidence="2" id="KW-1003">Cell membrane</keyword>
<organism evidence="10 11">
    <name type="scientific">Geodermatophilus sabuli</name>
    <dbReference type="NCBI Taxonomy" id="1564158"/>
    <lineage>
        <taxon>Bacteria</taxon>
        <taxon>Bacillati</taxon>
        <taxon>Actinomycetota</taxon>
        <taxon>Actinomycetes</taxon>
        <taxon>Geodermatophilales</taxon>
        <taxon>Geodermatophilaceae</taxon>
        <taxon>Geodermatophilus</taxon>
    </lineage>
</organism>
<evidence type="ECO:0000256" key="3">
    <source>
        <dbReference type="ARBA" id="ARBA00022692"/>
    </source>
</evidence>
<dbReference type="InterPro" id="IPR052027">
    <property type="entry name" value="PspC"/>
</dbReference>
<dbReference type="InterPro" id="IPR007168">
    <property type="entry name" value="Phageshock_PspC_N"/>
</dbReference>
<evidence type="ECO:0000256" key="2">
    <source>
        <dbReference type="ARBA" id="ARBA00022475"/>
    </source>
</evidence>
<protein>
    <submittedName>
        <fullName evidence="10">PspC domain-containing protein</fullName>
    </submittedName>
</protein>
<feature type="transmembrane region" description="Helical" evidence="7">
    <location>
        <begin position="113"/>
        <end position="132"/>
    </location>
</feature>
<feature type="domain" description="Cell wall-active antibiotics response LiaF-like C-terminal" evidence="9">
    <location>
        <begin position="216"/>
        <end position="312"/>
    </location>
</feature>
<name>A0A7K3W133_9ACTN</name>
<sequence length="315" mass="32228">MTSAPPPPPAPPAPPPSDSPAPFEQPALAGPPAVRPPLRRSRSDKMIGGVAGGLAEYSGIDALLWRVGFVALTLAGGSGVLVYALLWLLMPAGSGTGAPRERRPKAPPGPRSPVPGITLAGLLIVVGTLVLVSRFTDWSIGPRWILGPALLVVGLGLVAAAFSGGRRAKGGLIALGALLSLALITVSAEPWRNVDGGIGDRTYRPVSAADVRPVYSAGVGDVTLDLSGIDLSDLDRPIETRLDAGVGDVDIVVPRSADVRVEVDRGLGGVEVFGDDVSDDGLHPGRGSAEWTGDRTPEITLSIDAGIGDVEVSRA</sequence>
<comment type="subcellular location">
    <subcellularLocation>
        <location evidence="1">Cell membrane</location>
        <topology evidence="1">Single-pass membrane protein</topology>
    </subcellularLocation>
</comment>
<reference evidence="10 11" key="1">
    <citation type="submission" date="2020-02" db="EMBL/GenBank/DDBJ databases">
        <title>Geodermatophilus sabuli CPCC 205279 I12A-02694.</title>
        <authorList>
            <person name="Jiang Z."/>
        </authorList>
    </citation>
    <scope>NUCLEOTIDE SEQUENCE [LARGE SCALE GENOMIC DNA]</scope>
    <source>
        <strain evidence="10 11">I12A-02694</strain>
    </source>
</reference>
<dbReference type="EMBL" id="JAAGWF010000009">
    <property type="protein sequence ID" value="NEK58083.1"/>
    <property type="molecule type" value="Genomic_DNA"/>
</dbReference>
<dbReference type="InterPro" id="IPR024425">
    <property type="entry name" value="LiaF-like_C"/>
</dbReference>
<feature type="region of interest" description="Disordered" evidence="6">
    <location>
        <begin position="1"/>
        <end position="41"/>
    </location>
</feature>
<dbReference type="AlphaFoldDB" id="A0A7K3W133"/>
<evidence type="ECO:0000256" key="7">
    <source>
        <dbReference type="SAM" id="Phobius"/>
    </source>
</evidence>
<comment type="caution">
    <text evidence="10">The sequence shown here is derived from an EMBL/GenBank/DDBJ whole genome shotgun (WGS) entry which is preliminary data.</text>
</comment>
<feature type="domain" description="Phage shock protein PspC N-terminal" evidence="8">
    <location>
        <begin position="37"/>
        <end position="92"/>
    </location>
</feature>
<dbReference type="Pfam" id="PF09922">
    <property type="entry name" value="LiaF-like_C"/>
    <property type="match status" value="1"/>
</dbReference>
<dbReference type="PANTHER" id="PTHR33885:SF3">
    <property type="entry name" value="PHAGE SHOCK PROTEIN C"/>
    <property type="match status" value="1"/>
</dbReference>
<dbReference type="RefSeq" id="WP_163481467.1">
    <property type="nucleotide sequence ID" value="NZ_JAAGWF010000009.1"/>
</dbReference>
<feature type="transmembrane region" description="Helical" evidence="7">
    <location>
        <begin position="144"/>
        <end position="163"/>
    </location>
</feature>
<accession>A0A7K3W133</accession>
<feature type="transmembrane region" description="Helical" evidence="7">
    <location>
        <begin position="170"/>
        <end position="188"/>
    </location>
</feature>
<evidence type="ECO:0000256" key="1">
    <source>
        <dbReference type="ARBA" id="ARBA00004162"/>
    </source>
</evidence>
<proteinExistence type="predicted"/>
<evidence type="ECO:0000259" key="9">
    <source>
        <dbReference type="Pfam" id="PF09922"/>
    </source>
</evidence>
<keyword evidence="4 7" id="KW-1133">Transmembrane helix</keyword>
<dbReference type="Proteomes" id="UP000470246">
    <property type="component" value="Unassembled WGS sequence"/>
</dbReference>
<dbReference type="GO" id="GO:0005886">
    <property type="term" value="C:plasma membrane"/>
    <property type="evidence" value="ECO:0007669"/>
    <property type="project" value="UniProtKB-SubCell"/>
</dbReference>
<gene>
    <name evidence="10" type="ORF">GCU56_09385</name>
</gene>
<evidence type="ECO:0000256" key="6">
    <source>
        <dbReference type="SAM" id="MobiDB-lite"/>
    </source>
</evidence>
<keyword evidence="3 7" id="KW-0812">Transmembrane</keyword>